<dbReference type="AlphaFoldDB" id="A0A838ZJR1"/>
<gene>
    <name evidence="1" type="ORF">HU137_06865</name>
</gene>
<accession>A0A838ZJR1</accession>
<keyword evidence="2" id="KW-1185">Reference proteome</keyword>
<dbReference type="EMBL" id="JACDZE010000001">
    <property type="protein sequence ID" value="MBA5629488.1"/>
    <property type="molecule type" value="Genomic_DNA"/>
</dbReference>
<sequence>MNIKNMSESQIFYFFLKANKLSYLNNKNTFKPLYYSVKDSVINYNTAELPSFEFETPPSEFESASIPETEIEKPLDSIYKVITKTLNPNEEIQLQILFNDFDRNEVEPYGGLGIEFDYTLKKMQIAYTSDSTFVKQNISKELLDSLRKNNIKIFHGTIYSNKVPLKFEE</sequence>
<reference evidence="1 2" key="1">
    <citation type="submission" date="2020-07" db="EMBL/GenBank/DDBJ databases">
        <title>Moheibacter lacus sp. nov., a member of the family Flavobacteriaceae isolated from freshwater lake sediment.</title>
        <authorList>
            <person name="Liu Y."/>
        </authorList>
    </citation>
    <scope>NUCLEOTIDE SEQUENCE [LARGE SCALE GENOMIC DNA]</scope>
    <source>
        <strain evidence="1 2">BDHS18</strain>
    </source>
</reference>
<proteinExistence type="predicted"/>
<name>A0A838ZJR1_9FLAO</name>
<protein>
    <submittedName>
        <fullName evidence="1">Uncharacterized protein</fullName>
    </submittedName>
</protein>
<organism evidence="1 2">
    <name type="scientific">Moheibacter lacus</name>
    <dbReference type="NCBI Taxonomy" id="2745851"/>
    <lineage>
        <taxon>Bacteria</taxon>
        <taxon>Pseudomonadati</taxon>
        <taxon>Bacteroidota</taxon>
        <taxon>Flavobacteriia</taxon>
        <taxon>Flavobacteriales</taxon>
        <taxon>Weeksellaceae</taxon>
        <taxon>Moheibacter</taxon>
    </lineage>
</organism>
<comment type="caution">
    <text evidence="1">The sequence shown here is derived from an EMBL/GenBank/DDBJ whole genome shotgun (WGS) entry which is preliminary data.</text>
</comment>
<evidence type="ECO:0000313" key="2">
    <source>
        <dbReference type="Proteomes" id="UP000552241"/>
    </source>
</evidence>
<dbReference type="Proteomes" id="UP000552241">
    <property type="component" value="Unassembled WGS sequence"/>
</dbReference>
<evidence type="ECO:0000313" key="1">
    <source>
        <dbReference type="EMBL" id="MBA5629488.1"/>
    </source>
</evidence>